<reference evidence="1 2" key="1">
    <citation type="journal article" date="2020" name="BMC Genomics">
        <title>Intraspecific diversification of the crop wild relative Brassica cretica Lam. using demographic model selection.</title>
        <authorList>
            <person name="Kioukis A."/>
            <person name="Michalopoulou V.A."/>
            <person name="Briers L."/>
            <person name="Pirintsos S."/>
            <person name="Studholme D.J."/>
            <person name="Pavlidis P."/>
            <person name="Sarris P.F."/>
        </authorList>
    </citation>
    <scope>NUCLEOTIDE SEQUENCE [LARGE SCALE GENOMIC DNA]</scope>
    <source>
        <strain evidence="2">cv. PFS-1207/04</strain>
    </source>
</reference>
<sequence>MRIYLKTANGPEKMAREERVKNSLRDLEDDPIGHKAFLSLEPLPLVTDDLDKGKGIVFDFSAKEDILLGVQS</sequence>
<dbReference type="EMBL" id="QGKV02000759">
    <property type="protein sequence ID" value="KAF3564471.1"/>
    <property type="molecule type" value="Genomic_DNA"/>
</dbReference>
<dbReference type="Proteomes" id="UP000266723">
    <property type="component" value="Unassembled WGS sequence"/>
</dbReference>
<evidence type="ECO:0000313" key="2">
    <source>
        <dbReference type="Proteomes" id="UP000266723"/>
    </source>
</evidence>
<organism evidence="1 2">
    <name type="scientific">Brassica cretica</name>
    <name type="common">Mustard</name>
    <dbReference type="NCBI Taxonomy" id="69181"/>
    <lineage>
        <taxon>Eukaryota</taxon>
        <taxon>Viridiplantae</taxon>
        <taxon>Streptophyta</taxon>
        <taxon>Embryophyta</taxon>
        <taxon>Tracheophyta</taxon>
        <taxon>Spermatophyta</taxon>
        <taxon>Magnoliopsida</taxon>
        <taxon>eudicotyledons</taxon>
        <taxon>Gunneridae</taxon>
        <taxon>Pentapetalae</taxon>
        <taxon>rosids</taxon>
        <taxon>malvids</taxon>
        <taxon>Brassicales</taxon>
        <taxon>Brassicaceae</taxon>
        <taxon>Brassiceae</taxon>
        <taxon>Brassica</taxon>
    </lineage>
</organism>
<comment type="caution">
    <text evidence="1">The sequence shown here is derived from an EMBL/GenBank/DDBJ whole genome shotgun (WGS) entry which is preliminary data.</text>
</comment>
<protein>
    <submittedName>
        <fullName evidence="1">Uncharacterized protein</fullName>
    </submittedName>
</protein>
<proteinExistence type="predicted"/>
<gene>
    <name evidence="1" type="ORF">DY000_02014093</name>
</gene>
<keyword evidence="2" id="KW-1185">Reference proteome</keyword>
<name>A0ABQ7CX16_BRACR</name>
<accession>A0ABQ7CX16</accession>
<evidence type="ECO:0000313" key="1">
    <source>
        <dbReference type="EMBL" id="KAF3564471.1"/>
    </source>
</evidence>